<evidence type="ECO:0000313" key="3">
    <source>
        <dbReference type="Proteomes" id="UP000677537"/>
    </source>
</evidence>
<dbReference type="RefSeq" id="WP_209375174.1">
    <property type="nucleotide sequence ID" value="NZ_JAGIZA010000010.1"/>
</dbReference>
<feature type="compositionally biased region" description="Low complexity" evidence="1">
    <location>
        <begin position="48"/>
        <end position="57"/>
    </location>
</feature>
<name>A0A940MUL8_9PROT</name>
<keyword evidence="3" id="KW-1185">Reference proteome</keyword>
<accession>A0A940MUL8</accession>
<protein>
    <submittedName>
        <fullName evidence="2">Uncharacterized protein</fullName>
    </submittedName>
</protein>
<comment type="caution">
    <text evidence="2">The sequence shown here is derived from an EMBL/GenBank/DDBJ whole genome shotgun (WGS) entry which is preliminary data.</text>
</comment>
<dbReference type="EMBL" id="JAGIZA010000010">
    <property type="protein sequence ID" value="MBP0494433.1"/>
    <property type="molecule type" value="Genomic_DNA"/>
</dbReference>
<reference evidence="2" key="1">
    <citation type="submission" date="2021-03" db="EMBL/GenBank/DDBJ databases">
        <authorList>
            <person name="So Y."/>
        </authorList>
    </citation>
    <scope>NUCLEOTIDE SEQUENCE</scope>
    <source>
        <strain evidence="2">SG15</strain>
    </source>
</reference>
<dbReference type="Proteomes" id="UP000677537">
    <property type="component" value="Unassembled WGS sequence"/>
</dbReference>
<sequence length="95" mass="9775">MSSESPKTSSGTPYEGAAEEQALRETGGWRHGLRPGIGQGGELDKAAAEGAPEADPATRAPIPGFVDQPDATEAFVEGEGVSQARNAVEDLPRQG</sequence>
<evidence type="ECO:0000256" key="1">
    <source>
        <dbReference type="SAM" id="MobiDB-lite"/>
    </source>
</evidence>
<proteinExistence type="predicted"/>
<feature type="compositionally biased region" description="Polar residues" evidence="1">
    <location>
        <begin position="1"/>
        <end position="12"/>
    </location>
</feature>
<gene>
    <name evidence="2" type="ORF">J5Y10_16740</name>
</gene>
<dbReference type="AlphaFoldDB" id="A0A940MUL8"/>
<feature type="region of interest" description="Disordered" evidence="1">
    <location>
        <begin position="1"/>
        <end position="69"/>
    </location>
</feature>
<evidence type="ECO:0000313" key="2">
    <source>
        <dbReference type="EMBL" id="MBP0494433.1"/>
    </source>
</evidence>
<organism evidence="2 3">
    <name type="scientific">Roseomonas indoligenes</name>
    <dbReference type="NCBI Taxonomy" id="2820811"/>
    <lineage>
        <taxon>Bacteria</taxon>
        <taxon>Pseudomonadati</taxon>
        <taxon>Pseudomonadota</taxon>
        <taxon>Alphaproteobacteria</taxon>
        <taxon>Acetobacterales</taxon>
        <taxon>Roseomonadaceae</taxon>
        <taxon>Roseomonas</taxon>
    </lineage>
</organism>